<dbReference type="GO" id="GO:0005524">
    <property type="term" value="F:ATP binding"/>
    <property type="evidence" value="ECO:0007669"/>
    <property type="project" value="InterPro"/>
</dbReference>
<evidence type="ECO:0000256" key="7">
    <source>
        <dbReference type="ARBA" id="ARBA00046288"/>
    </source>
</evidence>
<evidence type="ECO:0000256" key="3">
    <source>
        <dbReference type="ARBA" id="ARBA00022729"/>
    </source>
</evidence>
<dbReference type="Proteomes" id="UP001210211">
    <property type="component" value="Unassembled WGS sequence"/>
</dbReference>
<comment type="subcellular location">
    <subcellularLocation>
        <location evidence="7">Endomembrane system</location>
        <topology evidence="7">Single-pass type I membrane protein</topology>
    </subcellularLocation>
</comment>
<feature type="transmembrane region" description="Helical" evidence="9">
    <location>
        <begin position="379"/>
        <end position="399"/>
    </location>
</feature>
<evidence type="ECO:0000256" key="6">
    <source>
        <dbReference type="ARBA" id="ARBA00023136"/>
    </source>
</evidence>
<dbReference type="PANTHER" id="PTHR46084:SF1">
    <property type="entry name" value="PROTEIN MALE DISCOVERER 2"/>
    <property type="match status" value="1"/>
</dbReference>
<evidence type="ECO:0000256" key="8">
    <source>
        <dbReference type="SAM" id="MobiDB-lite"/>
    </source>
</evidence>
<evidence type="ECO:0000313" key="11">
    <source>
        <dbReference type="EMBL" id="KAJ3702204.1"/>
    </source>
</evidence>
<evidence type="ECO:0000256" key="4">
    <source>
        <dbReference type="ARBA" id="ARBA00022737"/>
    </source>
</evidence>
<dbReference type="PROSITE" id="PS50011">
    <property type="entry name" value="PROTEIN_KINASE_DOM"/>
    <property type="match status" value="1"/>
</dbReference>
<dbReference type="InterPro" id="IPR001245">
    <property type="entry name" value="Ser-Thr/Tyr_kinase_cat_dom"/>
</dbReference>
<accession>A0AAD6EV57</accession>
<dbReference type="EMBL" id="JAMRDG010000001">
    <property type="protein sequence ID" value="KAJ3702204.1"/>
    <property type="molecule type" value="Genomic_DNA"/>
</dbReference>
<gene>
    <name evidence="11" type="ORF">LUZ61_005909</name>
</gene>
<feature type="compositionally biased region" description="Low complexity" evidence="8">
    <location>
        <begin position="345"/>
        <end position="367"/>
    </location>
</feature>
<keyword evidence="1" id="KW-0433">Leucine-rich repeat</keyword>
<evidence type="ECO:0000256" key="1">
    <source>
        <dbReference type="ARBA" id="ARBA00022614"/>
    </source>
</evidence>
<dbReference type="SUPFAM" id="SSF56112">
    <property type="entry name" value="Protein kinase-like (PK-like)"/>
    <property type="match status" value="1"/>
</dbReference>
<sequence length="736" mass="82749">MCLPSGTCTPGMSNHLLGPEIRRFYLANFGHFFFLFFFVVAVWRERAGESSLPRPLVEAGKMDTSWWSAHRLILLFPLFLCFVMDQCACINLEGRALYAFRQKVVVDPYGALDNWDPQLSDPCSWKGIHCIGGYVETLNLTGFELVGTLAPELGKLTKMKSLLLSRNNLCGSIPKEIGELKLLEVLDVSLNRLSGEIPTDVLHLPSLKKTVLSGNNFKDLNIDGKYESNLGVNRKINYSSKCKRTAVNNLREKYTPCYGRVAISDMGDEPCLVENTEDSQEQSRRVLIQELYNLPALLGNSDISVTAPSYDHQILSTASGAFAASVAAKALPYLTSVNRNSSGVVSDDSISQQQSNVSSANSVNQTSGTDGPSGHWSKYVILTSSVLIVLCLLIGTIVFRKQSQTPISPWKTGLSEQLQKALVIQGVQKLNKAELELACEDFSNIINDEEPCYTVFKGTLSHGTEIAVISTNITNLRDWSRRAEHCFRRKIDMLRRVSHKNFVNLLGYCEEDEPFMRMMVLEYAPNGTLHDHLHIKEFESLDWTARMRIIMGMSYCLQHMHQIEPPVALPCLRTNTIFLTDDYAAKLTDMSVWTEVMRKRNMSRDFGMDATETALADCAMNIYNFGLVLLEIISGRQPDRDDEGSSLLSWANQYLDDKREIKKLLDPALKNCEVEQLEAICQVIQECVHPDPTERPNMRQITKTLREVIDISPEAAYPRLSPLWWAELEILSVEAS</sequence>
<comment type="caution">
    <text evidence="11">The sequence shown here is derived from an EMBL/GenBank/DDBJ whole genome shotgun (WGS) entry which is preliminary data.</text>
</comment>
<feature type="transmembrane region" description="Helical" evidence="9">
    <location>
        <begin position="72"/>
        <end position="92"/>
    </location>
</feature>
<dbReference type="Gene3D" id="3.80.10.10">
    <property type="entry name" value="Ribonuclease Inhibitor"/>
    <property type="match status" value="1"/>
</dbReference>
<keyword evidence="4" id="KW-0677">Repeat</keyword>
<feature type="region of interest" description="Disordered" evidence="8">
    <location>
        <begin position="345"/>
        <end position="373"/>
    </location>
</feature>
<dbReference type="GO" id="GO:0012505">
    <property type="term" value="C:endomembrane system"/>
    <property type="evidence" value="ECO:0007669"/>
    <property type="project" value="UniProtKB-SubCell"/>
</dbReference>
<keyword evidence="12" id="KW-1185">Reference proteome</keyword>
<dbReference type="GO" id="GO:0004672">
    <property type="term" value="F:protein kinase activity"/>
    <property type="evidence" value="ECO:0007669"/>
    <property type="project" value="InterPro"/>
</dbReference>
<dbReference type="Gene3D" id="1.10.510.10">
    <property type="entry name" value="Transferase(Phosphotransferase) domain 1"/>
    <property type="match status" value="1"/>
</dbReference>
<dbReference type="Pfam" id="PF00560">
    <property type="entry name" value="LRR_1"/>
    <property type="match status" value="1"/>
</dbReference>
<dbReference type="Pfam" id="PF07714">
    <property type="entry name" value="PK_Tyr_Ser-Thr"/>
    <property type="match status" value="1"/>
</dbReference>
<dbReference type="FunFam" id="3.80.10.10:FF:000129">
    <property type="entry name" value="Leucine-rich repeat receptor-like kinase"/>
    <property type="match status" value="1"/>
</dbReference>
<dbReference type="FunFam" id="3.30.200.20:FF:000489">
    <property type="entry name" value="Inactive receptor-like serine/threonine-protein kinase"/>
    <property type="match status" value="1"/>
</dbReference>
<dbReference type="InterPro" id="IPR032675">
    <property type="entry name" value="LRR_dom_sf"/>
</dbReference>
<evidence type="ECO:0000256" key="9">
    <source>
        <dbReference type="SAM" id="Phobius"/>
    </source>
</evidence>
<dbReference type="InterPro" id="IPR011009">
    <property type="entry name" value="Kinase-like_dom_sf"/>
</dbReference>
<name>A0AAD6EV57_9POAL</name>
<feature type="transmembrane region" description="Helical" evidence="9">
    <location>
        <begin position="24"/>
        <end position="43"/>
    </location>
</feature>
<evidence type="ECO:0000259" key="10">
    <source>
        <dbReference type="PROSITE" id="PS50011"/>
    </source>
</evidence>
<dbReference type="PANTHER" id="PTHR46084">
    <property type="entry name" value="PROTEIN MALE DISCOVERER 2"/>
    <property type="match status" value="1"/>
</dbReference>
<reference evidence="11 12" key="1">
    <citation type="journal article" date="2022" name="Cell">
        <title>Repeat-based holocentromeres influence genome architecture and karyotype evolution.</title>
        <authorList>
            <person name="Hofstatter P.G."/>
            <person name="Thangavel G."/>
            <person name="Lux T."/>
            <person name="Neumann P."/>
            <person name="Vondrak T."/>
            <person name="Novak P."/>
            <person name="Zhang M."/>
            <person name="Costa L."/>
            <person name="Castellani M."/>
            <person name="Scott A."/>
            <person name="Toegelov H."/>
            <person name="Fuchs J."/>
            <person name="Mata-Sucre Y."/>
            <person name="Dias Y."/>
            <person name="Vanzela A.L.L."/>
            <person name="Huettel B."/>
            <person name="Almeida C.C.S."/>
            <person name="Simkova H."/>
            <person name="Souza G."/>
            <person name="Pedrosa-Harand A."/>
            <person name="Macas J."/>
            <person name="Mayer K.F.X."/>
            <person name="Houben A."/>
            <person name="Marques A."/>
        </authorList>
    </citation>
    <scope>NUCLEOTIDE SEQUENCE [LARGE SCALE GENOMIC DNA]</scope>
    <source>
        <strain evidence="11">RhyTen1mFocal</strain>
    </source>
</reference>
<evidence type="ECO:0000313" key="12">
    <source>
        <dbReference type="Proteomes" id="UP001210211"/>
    </source>
</evidence>
<dbReference type="Pfam" id="PF08263">
    <property type="entry name" value="LRRNT_2"/>
    <property type="match status" value="1"/>
</dbReference>
<keyword evidence="6 9" id="KW-0472">Membrane</keyword>
<evidence type="ECO:0000256" key="2">
    <source>
        <dbReference type="ARBA" id="ARBA00022692"/>
    </source>
</evidence>
<dbReference type="InterPro" id="IPR000719">
    <property type="entry name" value="Prot_kinase_dom"/>
</dbReference>
<dbReference type="InterPro" id="IPR013210">
    <property type="entry name" value="LRR_N_plant-typ"/>
</dbReference>
<dbReference type="Gene3D" id="3.30.200.20">
    <property type="entry name" value="Phosphorylase Kinase, domain 1"/>
    <property type="match status" value="1"/>
</dbReference>
<dbReference type="AlphaFoldDB" id="A0AAD6EV57"/>
<keyword evidence="2 9" id="KW-0812">Transmembrane</keyword>
<protein>
    <recommendedName>
        <fullName evidence="10">Protein kinase domain-containing protein</fullName>
    </recommendedName>
</protein>
<dbReference type="InterPro" id="IPR001611">
    <property type="entry name" value="Leu-rich_rpt"/>
</dbReference>
<keyword evidence="3" id="KW-0732">Signal</keyword>
<evidence type="ECO:0000256" key="5">
    <source>
        <dbReference type="ARBA" id="ARBA00022989"/>
    </source>
</evidence>
<feature type="domain" description="Protein kinase" evidence="10">
    <location>
        <begin position="431"/>
        <end position="709"/>
    </location>
</feature>
<dbReference type="SUPFAM" id="SSF52058">
    <property type="entry name" value="L domain-like"/>
    <property type="match status" value="1"/>
</dbReference>
<keyword evidence="5 9" id="KW-1133">Transmembrane helix</keyword>
<organism evidence="11 12">
    <name type="scientific">Rhynchospora tenuis</name>
    <dbReference type="NCBI Taxonomy" id="198213"/>
    <lineage>
        <taxon>Eukaryota</taxon>
        <taxon>Viridiplantae</taxon>
        <taxon>Streptophyta</taxon>
        <taxon>Embryophyta</taxon>
        <taxon>Tracheophyta</taxon>
        <taxon>Spermatophyta</taxon>
        <taxon>Magnoliopsida</taxon>
        <taxon>Liliopsida</taxon>
        <taxon>Poales</taxon>
        <taxon>Cyperaceae</taxon>
        <taxon>Cyperoideae</taxon>
        <taxon>Rhynchosporeae</taxon>
        <taxon>Rhynchospora</taxon>
    </lineage>
</organism>
<proteinExistence type="predicted"/>